<dbReference type="AlphaFoldDB" id="A0A1G6YFM3"/>
<feature type="transmembrane region" description="Helical" evidence="1">
    <location>
        <begin position="41"/>
        <end position="57"/>
    </location>
</feature>
<dbReference type="STRING" id="938405.SAMN02927895_03944"/>
<keyword evidence="1" id="KW-1133">Transmembrane helix</keyword>
<dbReference type="Proteomes" id="UP000198925">
    <property type="component" value="Unassembled WGS sequence"/>
</dbReference>
<sequence length="91" mass="9965">MGWFVGEGHVVPLLLGFVLAEAAVLLLLRRRSGRGLPPLDIALLLAPGACLMLALWAALARAWWGWIALALAASLVTHLFDLRRRWRGSGR</sequence>
<evidence type="ECO:0000313" key="3">
    <source>
        <dbReference type="Proteomes" id="UP000198925"/>
    </source>
</evidence>
<organism evidence="2 3">
    <name type="scientific">Belnapia rosea</name>
    <dbReference type="NCBI Taxonomy" id="938405"/>
    <lineage>
        <taxon>Bacteria</taxon>
        <taxon>Pseudomonadati</taxon>
        <taxon>Pseudomonadota</taxon>
        <taxon>Alphaproteobacteria</taxon>
        <taxon>Acetobacterales</taxon>
        <taxon>Roseomonadaceae</taxon>
        <taxon>Belnapia</taxon>
    </lineage>
</organism>
<accession>A0A1G6YFM3</accession>
<proteinExistence type="predicted"/>
<evidence type="ECO:0000256" key="1">
    <source>
        <dbReference type="SAM" id="Phobius"/>
    </source>
</evidence>
<protein>
    <submittedName>
        <fullName evidence="2">Uncharacterized protein</fullName>
    </submittedName>
</protein>
<keyword evidence="1" id="KW-0472">Membrane</keyword>
<keyword evidence="1" id="KW-0812">Transmembrane</keyword>
<name>A0A1G6YFM3_9PROT</name>
<keyword evidence="3" id="KW-1185">Reference proteome</keyword>
<evidence type="ECO:0000313" key="2">
    <source>
        <dbReference type="EMBL" id="SDD89081.1"/>
    </source>
</evidence>
<feature type="transmembrane region" description="Helical" evidence="1">
    <location>
        <begin position="12"/>
        <end position="29"/>
    </location>
</feature>
<feature type="transmembrane region" description="Helical" evidence="1">
    <location>
        <begin position="63"/>
        <end position="82"/>
    </location>
</feature>
<dbReference type="EMBL" id="FMZX01000014">
    <property type="protein sequence ID" value="SDD89081.1"/>
    <property type="molecule type" value="Genomic_DNA"/>
</dbReference>
<gene>
    <name evidence="2" type="ORF">SAMN04487779_101443</name>
</gene>
<reference evidence="2 3" key="1">
    <citation type="submission" date="2016-10" db="EMBL/GenBank/DDBJ databases">
        <authorList>
            <person name="de Groot N.N."/>
        </authorList>
    </citation>
    <scope>NUCLEOTIDE SEQUENCE [LARGE SCALE GENOMIC DNA]</scope>
    <source>
        <strain evidence="2 3">CPCC 100156</strain>
    </source>
</reference>